<dbReference type="AlphaFoldDB" id="A0AAN7H5I5"/>
<dbReference type="PROSITE" id="PS51257">
    <property type="entry name" value="PROKAR_LIPOPROTEIN"/>
    <property type="match status" value="1"/>
</dbReference>
<accession>A0AAN7H5I5</accession>
<dbReference type="EMBL" id="MU865290">
    <property type="protein sequence ID" value="KAK4231872.1"/>
    <property type="molecule type" value="Genomic_DNA"/>
</dbReference>
<comment type="caution">
    <text evidence="1">The sequence shown here is derived from an EMBL/GenBank/DDBJ whole genome shotgun (WGS) entry which is preliminary data.</text>
</comment>
<keyword evidence="2" id="KW-1185">Reference proteome</keyword>
<gene>
    <name evidence="1" type="ORF">QBC38DRAFT_439534</name>
</gene>
<proteinExistence type="predicted"/>
<evidence type="ECO:0000313" key="2">
    <source>
        <dbReference type="Proteomes" id="UP001301958"/>
    </source>
</evidence>
<reference evidence="1" key="1">
    <citation type="journal article" date="2023" name="Mol. Phylogenet. Evol.">
        <title>Genome-scale phylogeny and comparative genomics of the fungal order Sordariales.</title>
        <authorList>
            <person name="Hensen N."/>
            <person name="Bonometti L."/>
            <person name="Westerberg I."/>
            <person name="Brannstrom I.O."/>
            <person name="Guillou S."/>
            <person name="Cros-Aarteil S."/>
            <person name="Calhoun S."/>
            <person name="Haridas S."/>
            <person name="Kuo A."/>
            <person name="Mondo S."/>
            <person name="Pangilinan J."/>
            <person name="Riley R."/>
            <person name="LaButti K."/>
            <person name="Andreopoulos B."/>
            <person name="Lipzen A."/>
            <person name="Chen C."/>
            <person name="Yan M."/>
            <person name="Daum C."/>
            <person name="Ng V."/>
            <person name="Clum A."/>
            <person name="Steindorff A."/>
            <person name="Ohm R.A."/>
            <person name="Martin F."/>
            <person name="Silar P."/>
            <person name="Natvig D.O."/>
            <person name="Lalanne C."/>
            <person name="Gautier V."/>
            <person name="Ament-Velasquez S.L."/>
            <person name="Kruys A."/>
            <person name="Hutchinson M.I."/>
            <person name="Powell A.J."/>
            <person name="Barry K."/>
            <person name="Miller A.N."/>
            <person name="Grigoriev I.V."/>
            <person name="Debuchy R."/>
            <person name="Gladieux P."/>
            <person name="Hiltunen Thoren M."/>
            <person name="Johannesson H."/>
        </authorList>
    </citation>
    <scope>NUCLEOTIDE SEQUENCE</scope>
    <source>
        <strain evidence="1">CBS 990.96</strain>
    </source>
</reference>
<reference evidence="1" key="2">
    <citation type="submission" date="2023-05" db="EMBL/GenBank/DDBJ databases">
        <authorList>
            <consortium name="Lawrence Berkeley National Laboratory"/>
            <person name="Steindorff A."/>
            <person name="Hensen N."/>
            <person name="Bonometti L."/>
            <person name="Westerberg I."/>
            <person name="Brannstrom I.O."/>
            <person name="Guillou S."/>
            <person name="Cros-Aarteil S."/>
            <person name="Calhoun S."/>
            <person name="Haridas S."/>
            <person name="Kuo A."/>
            <person name="Mondo S."/>
            <person name="Pangilinan J."/>
            <person name="Riley R."/>
            <person name="Labutti K."/>
            <person name="Andreopoulos B."/>
            <person name="Lipzen A."/>
            <person name="Chen C."/>
            <person name="Yanf M."/>
            <person name="Daum C."/>
            <person name="Ng V."/>
            <person name="Clum A."/>
            <person name="Ohm R."/>
            <person name="Martin F."/>
            <person name="Silar P."/>
            <person name="Natvig D."/>
            <person name="Lalanne C."/>
            <person name="Gautier V."/>
            <person name="Ament-Velasquez S.L."/>
            <person name="Kruys A."/>
            <person name="Hutchinson M.I."/>
            <person name="Powell A.J."/>
            <person name="Barry K."/>
            <person name="Miller A.N."/>
            <person name="Grigoriev I.V."/>
            <person name="Debuchy R."/>
            <person name="Gladieux P."/>
            <person name="Thoren M.H."/>
            <person name="Johannesson H."/>
        </authorList>
    </citation>
    <scope>NUCLEOTIDE SEQUENCE</scope>
    <source>
        <strain evidence="1">CBS 990.96</strain>
    </source>
</reference>
<dbReference type="Proteomes" id="UP001301958">
    <property type="component" value="Unassembled WGS sequence"/>
</dbReference>
<evidence type="ECO:0000313" key="1">
    <source>
        <dbReference type="EMBL" id="KAK4231872.1"/>
    </source>
</evidence>
<sequence>MTTRVKCWMPGRRAEFINDSVHNLWFSFACRDGHLMGDVMSWFKFSFTCSESTEDPDDYRATSFARKAKSTLMGLNDQNRWTFNAREFESTVGHVGFRIIDEVCITWNEEKHSLFLHRDYSYMKANVEAMPANVNSSKRKQACNSFRSLNLHKDSETGRIMAYIRANHKTHNIPGATS</sequence>
<protein>
    <submittedName>
        <fullName evidence="1">Uncharacterized protein</fullName>
    </submittedName>
</protein>
<organism evidence="1 2">
    <name type="scientific">Podospora fimiseda</name>
    <dbReference type="NCBI Taxonomy" id="252190"/>
    <lineage>
        <taxon>Eukaryota</taxon>
        <taxon>Fungi</taxon>
        <taxon>Dikarya</taxon>
        <taxon>Ascomycota</taxon>
        <taxon>Pezizomycotina</taxon>
        <taxon>Sordariomycetes</taxon>
        <taxon>Sordariomycetidae</taxon>
        <taxon>Sordariales</taxon>
        <taxon>Podosporaceae</taxon>
        <taxon>Podospora</taxon>
    </lineage>
</organism>
<name>A0AAN7H5I5_9PEZI</name>